<accession>A0A3L8GDN1</accession>
<evidence type="ECO:0000313" key="2">
    <source>
        <dbReference type="EMBL" id="RLU55250.1"/>
    </source>
</evidence>
<name>A0A3L8GDN1_STRIN</name>
<dbReference type="STRING" id="1346.BMF34_08850"/>
<sequence length="118" mass="13299">MAFFRKHKGYSASLADQLLSGLTIKLASKCVKAQFDYETVGKDENGNDIKKRTNNIVANQIFVATGSDEPFTVKFLLEHTPNLNSFEIGDIVEFEHLEAYEGNYNKIYFRATGIKKGK</sequence>
<proteinExistence type="predicted"/>
<reference evidence="2 4" key="2">
    <citation type="submission" date="2018-06" db="EMBL/GenBank/DDBJ databases">
        <title>Mutators as drivers of adaptation in pathogenic bacteria and a risk factor for host jumps and vaccine escape.</title>
        <authorList>
            <person name="Barnes A.C."/>
            <person name="Silayeva O."/>
        </authorList>
    </citation>
    <scope>NUCLEOTIDE SEQUENCE [LARGE SCALE GENOMIC DNA]</scope>
    <source>
        <strain evidence="2 4">QMA0445</strain>
    </source>
</reference>
<dbReference type="KEGG" id="siq:DQ08_08855"/>
<dbReference type="AlphaFoldDB" id="A0A3L8GDN1"/>
<evidence type="ECO:0000313" key="4">
    <source>
        <dbReference type="Proteomes" id="UP000269148"/>
    </source>
</evidence>
<keyword evidence="3" id="KW-1185">Reference proteome</keyword>
<dbReference type="Proteomes" id="UP000269148">
    <property type="component" value="Unassembled WGS sequence"/>
</dbReference>
<dbReference type="GeneID" id="35765621"/>
<reference evidence="1 3" key="1">
    <citation type="journal article" date="2014" name="Genome Announc.">
        <title>Complete Genome Sequence of a Virulent Strain, Streptococcus iniae ISET0901, Isolated from Diseased Tilapia.</title>
        <authorList>
            <person name="Pridgeon J.W."/>
            <person name="Zhang D."/>
            <person name="Zhang L."/>
        </authorList>
    </citation>
    <scope>NUCLEOTIDE SEQUENCE [LARGE SCALE GENOMIC DNA]</scope>
    <source>
        <strain evidence="1 3">ISET0901</strain>
    </source>
</reference>
<evidence type="ECO:0000313" key="3">
    <source>
        <dbReference type="Proteomes" id="UP000025245"/>
    </source>
</evidence>
<dbReference type="KEGG" id="siz:SI82_08845"/>
<dbReference type="EMBL" id="QLQD01000076">
    <property type="protein sequence ID" value="RLU55250.1"/>
    <property type="molecule type" value="Genomic_DNA"/>
</dbReference>
<evidence type="ECO:0000313" key="1">
    <source>
        <dbReference type="EMBL" id="AHY16543.1"/>
    </source>
</evidence>
<organism evidence="2 4">
    <name type="scientific">Streptococcus iniae</name>
    <name type="common">Streptococcus shiloi</name>
    <dbReference type="NCBI Taxonomy" id="1346"/>
    <lineage>
        <taxon>Bacteria</taxon>
        <taxon>Bacillati</taxon>
        <taxon>Bacillota</taxon>
        <taxon>Bacilli</taxon>
        <taxon>Lactobacillales</taxon>
        <taxon>Streptococcaceae</taxon>
        <taxon>Streptococcus</taxon>
    </lineage>
</organism>
<protein>
    <submittedName>
        <fullName evidence="2">Uncharacterized protein</fullName>
    </submittedName>
</protein>
<dbReference type="EMBL" id="CP007586">
    <property type="protein sequence ID" value="AHY16543.1"/>
    <property type="molecule type" value="Genomic_DNA"/>
</dbReference>
<dbReference type="RefSeq" id="WP_003102162.1">
    <property type="nucleotide sequence ID" value="NZ_CP010783.1"/>
</dbReference>
<dbReference type="KEGG" id="sio:DW64_08840"/>
<gene>
    <name evidence="2" type="ORF">DIY07_08945</name>
    <name evidence="1" type="ORF">DQ08_08855</name>
</gene>
<dbReference type="OrthoDB" id="2223020at2"/>
<dbReference type="Proteomes" id="UP000025245">
    <property type="component" value="Chromosome"/>
</dbReference>